<evidence type="ECO:0000259" key="7">
    <source>
        <dbReference type="PROSITE" id="PS51201"/>
    </source>
</evidence>
<evidence type="ECO:0000256" key="3">
    <source>
        <dbReference type="ARBA" id="ARBA00022538"/>
    </source>
</evidence>
<dbReference type="AlphaFoldDB" id="A0A1H0L7R6"/>
<dbReference type="Gene3D" id="3.40.50.720">
    <property type="entry name" value="NAD(P)-binding Rossmann-like Domain"/>
    <property type="match status" value="2"/>
</dbReference>
<dbReference type="NCBIfam" id="NF007039">
    <property type="entry name" value="PRK09496.3-2"/>
    <property type="match status" value="1"/>
</dbReference>
<dbReference type="SUPFAM" id="SSF51735">
    <property type="entry name" value="NAD(P)-binding Rossmann-fold domains"/>
    <property type="match status" value="2"/>
</dbReference>
<organism evidence="9 10">
    <name type="scientific">Desulforhopalus singaporensis</name>
    <dbReference type="NCBI Taxonomy" id="91360"/>
    <lineage>
        <taxon>Bacteria</taxon>
        <taxon>Pseudomonadati</taxon>
        <taxon>Thermodesulfobacteriota</taxon>
        <taxon>Desulfobulbia</taxon>
        <taxon>Desulfobulbales</taxon>
        <taxon>Desulfocapsaceae</taxon>
        <taxon>Desulforhopalus</taxon>
    </lineage>
</organism>
<evidence type="ECO:0000259" key="8">
    <source>
        <dbReference type="PROSITE" id="PS51202"/>
    </source>
</evidence>
<dbReference type="SUPFAM" id="SSF116726">
    <property type="entry name" value="TrkA C-terminal domain-like"/>
    <property type="match status" value="2"/>
</dbReference>
<dbReference type="PANTHER" id="PTHR43833:SF5">
    <property type="entry name" value="TRK SYSTEM POTASSIUM UPTAKE PROTEIN TRKA"/>
    <property type="match status" value="1"/>
</dbReference>
<dbReference type="OrthoDB" id="9775180at2"/>
<dbReference type="Pfam" id="PF02254">
    <property type="entry name" value="TrkA_N"/>
    <property type="match status" value="2"/>
</dbReference>
<feature type="domain" description="RCK N-terminal" evidence="7">
    <location>
        <begin position="230"/>
        <end position="347"/>
    </location>
</feature>
<dbReference type="GO" id="GO:0015079">
    <property type="term" value="F:potassium ion transmembrane transporter activity"/>
    <property type="evidence" value="ECO:0007669"/>
    <property type="project" value="InterPro"/>
</dbReference>
<keyword evidence="5" id="KW-0520">NAD</keyword>
<evidence type="ECO:0000256" key="2">
    <source>
        <dbReference type="ARBA" id="ARBA00022448"/>
    </source>
</evidence>
<sequence length="446" mass="49555">MRILLFGATNIGWMIASRMYLGHDVTIIDDQGPLAEKFHSLDISFVSGSGTDIMALQRANAAKADCFIACSVHDEANIVACWTAKKLAEIETVCFVSRVDIFNNFAPSVQNRYHTKYDIDTVIWPEQLLTQDIFRILLVPGAVDVEYFDEGQAKMFEYPIRESSPLCSVPLKDYHFPDDVLMVGIYRDGGLFVPNGSSKVEAGDRAIFMGTGLGLDMLAADIFPKSNNRIKTVAVIGGGNVGFFLAQKMEQADLNVKIIEYDMARCEFLADNLKKSLVLQADGTDIGLLEEESIGKMDAVVCVTNNDEKNLLCSLLVKQLGAQRVVTRVQNVRNAKLFERVGIDVVVSPWESALRELLNHFQTRNVDILAMVERGKGEVVRVTVPADFPDTMVMDLKLPANVIIGMIKRHRGYLIPKGSTVIHANDRLKIFTRTENKEGINAVFTK</sequence>
<dbReference type="InterPro" id="IPR036291">
    <property type="entry name" value="NAD(P)-bd_dom_sf"/>
</dbReference>
<keyword evidence="4" id="KW-0630">Potassium</keyword>
<dbReference type="InterPro" id="IPR006037">
    <property type="entry name" value="RCK_C"/>
</dbReference>
<dbReference type="PROSITE" id="PS51201">
    <property type="entry name" value="RCK_N"/>
    <property type="match status" value="2"/>
</dbReference>
<evidence type="ECO:0000256" key="1">
    <source>
        <dbReference type="ARBA" id="ARBA00017378"/>
    </source>
</evidence>
<feature type="domain" description="RCK C-terminal" evidence="8">
    <location>
        <begin position="367"/>
        <end position="446"/>
    </location>
</feature>
<evidence type="ECO:0000256" key="4">
    <source>
        <dbReference type="ARBA" id="ARBA00022958"/>
    </source>
</evidence>
<keyword evidence="3" id="KW-0633">Potassium transport</keyword>
<feature type="domain" description="RCK N-terminal" evidence="7">
    <location>
        <begin position="1"/>
        <end position="123"/>
    </location>
</feature>
<dbReference type="PANTHER" id="PTHR43833">
    <property type="entry name" value="POTASSIUM CHANNEL PROTEIN 2-RELATED-RELATED"/>
    <property type="match status" value="1"/>
</dbReference>
<dbReference type="Pfam" id="PF02080">
    <property type="entry name" value="TrkA_C"/>
    <property type="match status" value="2"/>
</dbReference>
<dbReference type="InterPro" id="IPR036721">
    <property type="entry name" value="RCK_C_sf"/>
</dbReference>
<reference evidence="9 10" key="1">
    <citation type="submission" date="2016-10" db="EMBL/GenBank/DDBJ databases">
        <authorList>
            <person name="de Groot N.N."/>
        </authorList>
    </citation>
    <scope>NUCLEOTIDE SEQUENCE [LARGE SCALE GENOMIC DNA]</scope>
    <source>
        <strain evidence="9 10">DSM 12130</strain>
    </source>
</reference>
<protein>
    <recommendedName>
        <fullName evidence="1">Trk system potassium uptake protein TrkA</fullName>
    </recommendedName>
</protein>
<evidence type="ECO:0000313" key="9">
    <source>
        <dbReference type="EMBL" id="SDO63990.1"/>
    </source>
</evidence>
<dbReference type="Gene3D" id="3.30.70.1450">
    <property type="entry name" value="Regulator of K+ conductance, C-terminal domain"/>
    <property type="match status" value="2"/>
</dbReference>
<feature type="domain" description="RCK C-terminal" evidence="8">
    <location>
        <begin position="143"/>
        <end position="224"/>
    </location>
</feature>
<dbReference type="GO" id="GO:0005886">
    <property type="term" value="C:plasma membrane"/>
    <property type="evidence" value="ECO:0007669"/>
    <property type="project" value="InterPro"/>
</dbReference>
<gene>
    <name evidence="9" type="ORF">SAMN05660330_00690</name>
</gene>
<dbReference type="PRINTS" id="PR00335">
    <property type="entry name" value="KUPTAKETRKA"/>
</dbReference>
<evidence type="ECO:0000313" key="10">
    <source>
        <dbReference type="Proteomes" id="UP000199073"/>
    </source>
</evidence>
<dbReference type="RefSeq" id="WP_092219818.1">
    <property type="nucleotide sequence ID" value="NZ_FNJI01000004.1"/>
</dbReference>
<keyword evidence="10" id="KW-1185">Reference proteome</keyword>
<dbReference type="EMBL" id="FNJI01000004">
    <property type="protein sequence ID" value="SDO63990.1"/>
    <property type="molecule type" value="Genomic_DNA"/>
</dbReference>
<name>A0A1H0L7R6_9BACT</name>
<keyword evidence="6" id="KW-0406">Ion transport</keyword>
<evidence type="ECO:0000256" key="5">
    <source>
        <dbReference type="ARBA" id="ARBA00023027"/>
    </source>
</evidence>
<dbReference type="STRING" id="91360.SAMN05660330_00690"/>
<proteinExistence type="predicted"/>
<accession>A0A1H0L7R6</accession>
<keyword evidence="2" id="KW-0813">Transport</keyword>
<dbReference type="InterPro" id="IPR003148">
    <property type="entry name" value="RCK_N"/>
</dbReference>
<dbReference type="Proteomes" id="UP000199073">
    <property type="component" value="Unassembled WGS sequence"/>
</dbReference>
<dbReference type="PROSITE" id="PS51202">
    <property type="entry name" value="RCK_C"/>
    <property type="match status" value="2"/>
</dbReference>
<evidence type="ECO:0000256" key="6">
    <source>
        <dbReference type="ARBA" id="ARBA00023065"/>
    </source>
</evidence>
<dbReference type="InterPro" id="IPR006036">
    <property type="entry name" value="K_uptake_TrkA"/>
</dbReference>
<dbReference type="InterPro" id="IPR050721">
    <property type="entry name" value="Trk_Ktr_HKT_K-transport"/>
</dbReference>